<dbReference type="Proteomes" id="UP000646244">
    <property type="component" value="Unassembled WGS sequence"/>
</dbReference>
<gene>
    <name evidence="5" type="ORF">GCM10010507_10740</name>
</gene>
<reference evidence="5" key="1">
    <citation type="journal article" date="2014" name="Int. J. Syst. Evol. Microbiol.">
        <title>Complete genome sequence of Corynebacterium casei LMG S-19264T (=DSM 44701T), isolated from a smear-ripened cheese.</title>
        <authorList>
            <consortium name="US DOE Joint Genome Institute (JGI-PGF)"/>
            <person name="Walter F."/>
            <person name="Albersmeier A."/>
            <person name="Kalinowski J."/>
            <person name="Ruckert C."/>
        </authorList>
    </citation>
    <scope>NUCLEOTIDE SEQUENCE</scope>
    <source>
        <strain evidence="5">JCM 4633</strain>
    </source>
</reference>
<feature type="chain" id="PRO_5036928438" evidence="2">
    <location>
        <begin position="28"/>
        <end position="515"/>
    </location>
</feature>
<dbReference type="Pfam" id="PF08386">
    <property type="entry name" value="Abhydrolase_4"/>
    <property type="match status" value="1"/>
</dbReference>
<comment type="caution">
    <text evidence="5">The sequence shown here is derived from an EMBL/GenBank/DDBJ whole genome shotgun (WGS) entry which is preliminary data.</text>
</comment>
<evidence type="ECO:0000259" key="4">
    <source>
        <dbReference type="Pfam" id="PF08386"/>
    </source>
</evidence>
<proteinExistence type="predicted"/>
<evidence type="ECO:0000313" key="6">
    <source>
        <dbReference type="Proteomes" id="UP000646244"/>
    </source>
</evidence>
<keyword evidence="2" id="KW-0732">Signal</keyword>
<dbReference type="EMBL" id="BMVB01000003">
    <property type="protein sequence ID" value="GHC38933.1"/>
    <property type="molecule type" value="Genomic_DNA"/>
</dbReference>
<keyword evidence="5" id="KW-0378">Hydrolase</keyword>
<dbReference type="SUPFAM" id="SSF53474">
    <property type="entry name" value="alpha/beta-Hydrolases"/>
    <property type="match status" value="1"/>
</dbReference>
<dbReference type="GO" id="GO:0006508">
    <property type="term" value="P:proteolysis"/>
    <property type="evidence" value="ECO:0007669"/>
    <property type="project" value="InterPro"/>
</dbReference>
<dbReference type="Pfam" id="PF00561">
    <property type="entry name" value="Abhydrolase_1"/>
    <property type="match status" value="1"/>
</dbReference>
<name>A0A918TAW1_STRCJ</name>
<feature type="domain" description="Peptidase S33 tripeptidyl aminopeptidase-like C-terminal" evidence="4">
    <location>
        <begin position="414"/>
        <end position="500"/>
    </location>
</feature>
<evidence type="ECO:0000256" key="1">
    <source>
        <dbReference type="SAM" id="MobiDB-lite"/>
    </source>
</evidence>
<dbReference type="InterPro" id="IPR013595">
    <property type="entry name" value="Pept_S33_TAP-like_C"/>
</dbReference>
<feature type="signal peptide" evidence="2">
    <location>
        <begin position="1"/>
        <end position="27"/>
    </location>
</feature>
<dbReference type="InterPro" id="IPR000073">
    <property type="entry name" value="AB_hydrolase_1"/>
</dbReference>
<dbReference type="PANTHER" id="PTHR43722:SF1">
    <property type="entry name" value="PROLINE IMINOPEPTIDASE"/>
    <property type="match status" value="1"/>
</dbReference>
<accession>A0A918TAW1</accession>
<feature type="domain" description="AB hydrolase-1" evidence="3">
    <location>
        <begin position="100"/>
        <end position="254"/>
    </location>
</feature>
<protein>
    <submittedName>
        <fullName evidence="5">Alpha/beta hydrolase</fullName>
    </submittedName>
</protein>
<dbReference type="PANTHER" id="PTHR43722">
    <property type="entry name" value="PROLINE IMINOPEPTIDASE"/>
    <property type="match status" value="1"/>
</dbReference>
<dbReference type="Gene3D" id="3.40.50.1820">
    <property type="entry name" value="alpha/beta hydrolase"/>
    <property type="match status" value="1"/>
</dbReference>
<dbReference type="GO" id="GO:0005737">
    <property type="term" value="C:cytoplasm"/>
    <property type="evidence" value="ECO:0007669"/>
    <property type="project" value="InterPro"/>
</dbReference>
<feature type="region of interest" description="Disordered" evidence="1">
    <location>
        <begin position="28"/>
        <end position="51"/>
    </location>
</feature>
<dbReference type="GO" id="GO:0004177">
    <property type="term" value="F:aminopeptidase activity"/>
    <property type="evidence" value="ECO:0007669"/>
    <property type="project" value="UniProtKB-EC"/>
</dbReference>
<evidence type="ECO:0000313" key="5">
    <source>
        <dbReference type="EMBL" id="GHC38933.1"/>
    </source>
</evidence>
<dbReference type="AlphaFoldDB" id="A0A918TAW1"/>
<evidence type="ECO:0000256" key="2">
    <source>
        <dbReference type="SAM" id="SignalP"/>
    </source>
</evidence>
<dbReference type="InterPro" id="IPR005944">
    <property type="entry name" value="Pro_iminopeptidase"/>
</dbReference>
<dbReference type="InterPro" id="IPR029058">
    <property type="entry name" value="AB_hydrolase_fold"/>
</dbReference>
<reference evidence="5" key="2">
    <citation type="submission" date="2020-09" db="EMBL/GenBank/DDBJ databases">
        <authorList>
            <person name="Sun Q."/>
            <person name="Ohkuma M."/>
        </authorList>
    </citation>
    <scope>NUCLEOTIDE SEQUENCE</scope>
    <source>
        <strain evidence="5">JCM 4633</strain>
    </source>
</reference>
<dbReference type="RefSeq" id="WP_190108470.1">
    <property type="nucleotide sequence ID" value="NZ_BMVB01000003.1"/>
</dbReference>
<evidence type="ECO:0000259" key="3">
    <source>
        <dbReference type="Pfam" id="PF00561"/>
    </source>
</evidence>
<organism evidence="5 6">
    <name type="scientific">Streptomyces cinnamoneus</name>
    <name type="common">Streptoverticillium cinnamoneum</name>
    <dbReference type="NCBI Taxonomy" id="53446"/>
    <lineage>
        <taxon>Bacteria</taxon>
        <taxon>Bacillati</taxon>
        <taxon>Actinomycetota</taxon>
        <taxon>Actinomycetes</taxon>
        <taxon>Kitasatosporales</taxon>
        <taxon>Streptomycetaceae</taxon>
        <taxon>Streptomyces</taxon>
        <taxon>Streptomyces cinnamoneus group</taxon>
    </lineage>
</organism>
<sequence>MTKHGIHAVAATAALVLAAFDPISSGAASPRGHTAGPSPTAPSRFVPGPCPKTPEPIAALTTARCGFLEVPENRARPGSRTIRLAAAVIPARSAKPAEDPVVFMAGGPGGDTFDDIPFLVDSGLNRDRALIVMAQRGNLYDRPNLACPELDRFSAQYVGLGHDAPQAERLMLDSAKKCRNRLAADGTDLSAYNTTENAADFADLRRALGIPQWNVYGYSYGSDLALTYLRKHPQGIRAVALDSVTPPQTATLPWTWSSAREGIENLLKACAAESRCKSRYPRLRQTLTEQVRRLEAQPLTLSARPPGGGDPVKVVLDGGAVLNLLVANAVKPPDVPAAIEELAHGRPERFAQARAADSVQAVGRTAHGLTESVACSEWVPGSTPSDVLKAGRQAFPGWPDTVLAQAPQLPFQHQVCRIWNVRDRTSAQRVATVSAVPTLTISGTFDTKTGASWARVAARTLSRSTSVQIPGIGHWVVPQSPCAQRVLASFLARPTAPDTGCVAGLTPKPFTIIPK</sequence>